<dbReference type="CDD" id="cd06193">
    <property type="entry name" value="siderophore_interacting"/>
    <property type="match status" value="1"/>
</dbReference>
<protein>
    <submittedName>
        <fullName evidence="1">Siderophore-interacting protein</fullName>
    </submittedName>
</protein>
<organism evidence="1 2">
    <name type="scientific">Streptacidiphilus alkalitolerans</name>
    <dbReference type="NCBI Taxonomy" id="3342712"/>
    <lineage>
        <taxon>Bacteria</taxon>
        <taxon>Bacillati</taxon>
        <taxon>Actinomycetota</taxon>
        <taxon>Actinomycetes</taxon>
        <taxon>Kitasatosporales</taxon>
        <taxon>Streptomycetaceae</taxon>
        <taxon>Streptacidiphilus</taxon>
    </lineage>
</organism>
<dbReference type="InterPro" id="IPR017927">
    <property type="entry name" value="FAD-bd_FR_type"/>
</dbReference>
<dbReference type="InterPro" id="IPR017938">
    <property type="entry name" value="Riboflavin_synthase-like_b-brl"/>
</dbReference>
<dbReference type="InterPro" id="IPR039261">
    <property type="entry name" value="FNR_nucleotide-bd"/>
</dbReference>
<keyword evidence="2" id="KW-1185">Reference proteome</keyword>
<dbReference type="InterPro" id="IPR007037">
    <property type="entry name" value="SIP_rossman_dom"/>
</dbReference>
<accession>A0ABV6V6A0</accession>
<proteinExistence type="predicted"/>
<dbReference type="PANTHER" id="PTHR30157">
    <property type="entry name" value="FERRIC REDUCTASE, NADPH-DEPENDENT"/>
    <property type="match status" value="1"/>
</dbReference>
<dbReference type="SUPFAM" id="SSF63380">
    <property type="entry name" value="Riboflavin synthase domain-like"/>
    <property type="match status" value="1"/>
</dbReference>
<dbReference type="Pfam" id="PF08021">
    <property type="entry name" value="FAD_binding_9"/>
    <property type="match status" value="1"/>
</dbReference>
<evidence type="ECO:0000313" key="2">
    <source>
        <dbReference type="Proteomes" id="UP001592582"/>
    </source>
</evidence>
<dbReference type="PANTHER" id="PTHR30157:SF0">
    <property type="entry name" value="NADPH-DEPENDENT FERRIC-CHELATE REDUCTASE"/>
    <property type="match status" value="1"/>
</dbReference>
<dbReference type="EMBL" id="JBHEZX010000003">
    <property type="protein sequence ID" value="MFC1409249.1"/>
    <property type="molecule type" value="Genomic_DNA"/>
</dbReference>
<dbReference type="InterPro" id="IPR039374">
    <property type="entry name" value="SIP_fam"/>
</dbReference>
<dbReference type="InterPro" id="IPR013113">
    <property type="entry name" value="SIP_FAD-bd"/>
</dbReference>
<evidence type="ECO:0000313" key="1">
    <source>
        <dbReference type="EMBL" id="MFC1409249.1"/>
    </source>
</evidence>
<name>A0ABV6V6A0_9ACTN</name>
<dbReference type="Proteomes" id="UP001592582">
    <property type="component" value="Unassembled WGS sequence"/>
</dbReference>
<reference evidence="1 2" key="1">
    <citation type="submission" date="2024-09" db="EMBL/GenBank/DDBJ databases">
        <authorList>
            <person name="Lee S.D."/>
        </authorList>
    </citation>
    <scope>NUCLEOTIDE SEQUENCE [LARGE SCALE GENOMIC DNA]</scope>
    <source>
        <strain evidence="1 2">N1-1</strain>
    </source>
</reference>
<dbReference type="PROSITE" id="PS51384">
    <property type="entry name" value="FAD_FR"/>
    <property type="match status" value="1"/>
</dbReference>
<dbReference type="Pfam" id="PF04954">
    <property type="entry name" value="SIP"/>
    <property type="match status" value="1"/>
</dbReference>
<comment type="caution">
    <text evidence="1">The sequence shown here is derived from an EMBL/GenBank/DDBJ whole genome shotgun (WGS) entry which is preliminary data.</text>
</comment>
<gene>
    <name evidence="1" type="ORF">ACEZDG_08135</name>
</gene>
<dbReference type="Gene3D" id="2.40.30.10">
    <property type="entry name" value="Translation factors"/>
    <property type="match status" value="1"/>
</dbReference>
<dbReference type="Gene3D" id="3.40.50.80">
    <property type="entry name" value="Nucleotide-binding domain of ferredoxin-NADP reductase (FNR) module"/>
    <property type="match status" value="1"/>
</dbReference>
<sequence>MPVAAPVAAPAVAPVAPVEVAPFRLFSAHVVRTERLTPGMTRVTFGGDDLAGFVNGGRDQRIKLLFPSEGQTEPILPDQDANGGWYRAWQRMPAAWRPVMRTYTVRAQRVVQGEVDVDLALHAGAAEGPASRWARAARPGDRVGIFGPAVPDAGGVEFQLPADAGWVLLAGDETALPAIGAILESLPSGFPAEVFLRAADPADRQDLRTAAAARFHWLHGDTLLSRAVAAASADFRSEAPYVWLAGEAAQVRAIRRHLVNQRAFSRESVTFMGYWRQGRSEDA</sequence>